<evidence type="ECO:0000313" key="2">
    <source>
        <dbReference type="EMBL" id="RFS23882.1"/>
    </source>
</evidence>
<gene>
    <name evidence="2" type="ORF">DVR12_08305</name>
</gene>
<evidence type="ECO:0000259" key="1">
    <source>
        <dbReference type="Pfam" id="PF10988"/>
    </source>
</evidence>
<dbReference type="PANTHER" id="PTHR39200">
    <property type="entry name" value="HYPOTHETICAL EXPORTED PROTEIN"/>
    <property type="match status" value="1"/>
</dbReference>
<reference evidence="2 3" key="1">
    <citation type="submission" date="2018-07" db="EMBL/GenBank/DDBJ databases">
        <title>Chitinophaga K2CV101002-2 sp. nov., isolated from a monsoon evergreen broad-leaved forest soil.</title>
        <authorList>
            <person name="Lv Y."/>
        </authorList>
    </citation>
    <scope>NUCLEOTIDE SEQUENCE [LARGE SCALE GENOMIC DNA]</scope>
    <source>
        <strain evidence="2 3">GDMCC 1.1288</strain>
    </source>
</reference>
<sequence length="242" mass="26289">MKQVLVSSNFRCIWLCAVALFLFSSCHKDYIRGNGNVVVEQRSVGNFTDVEIMGPFEVELIPNSSPKIEIKAEDNVIGAIETGISGNSLYIRIRRNVQLRNHKPLKVYLSNPFFQEVIFKGSGQLTTRDTLQATLFKYQLDGSATADLTLKVDNLFVTINGSGSTTLAGSANTFNSTINGSGGVDAWDLPCKFADLTINGSGAFRVVVNEQLTAKIHGSGDIHFKGPATLISDIKGSGRIIR</sequence>
<organism evidence="2 3">
    <name type="scientific">Chitinophaga silvatica</name>
    <dbReference type="NCBI Taxonomy" id="2282649"/>
    <lineage>
        <taxon>Bacteria</taxon>
        <taxon>Pseudomonadati</taxon>
        <taxon>Bacteroidota</taxon>
        <taxon>Chitinophagia</taxon>
        <taxon>Chitinophagales</taxon>
        <taxon>Chitinophagaceae</taxon>
        <taxon>Chitinophaga</taxon>
    </lineage>
</organism>
<evidence type="ECO:0000313" key="3">
    <source>
        <dbReference type="Proteomes" id="UP000260644"/>
    </source>
</evidence>
<comment type="caution">
    <text evidence="2">The sequence shown here is derived from an EMBL/GenBank/DDBJ whole genome shotgun (WGS) entry which is preliminary data.</text>
</comment>
<dbReference type="EMBL" id="QPMM01000003">
    <property type="protein sequence ID" value="RFS23882.1"/>
    <property type="molecule type" value="Genomic_DNA"/>
</dbReference>
<dbReference type="PROSITE" id="PS51257">
    <property type="entry name" value="PROKAR_LIPOPROTEIN"/>
    <property type="match status" value="1"/>
</dbReference>
<dbReference type="Gene3D" id="2.160.20.120">
    <property type="match status" value="1"/>
</dbReference>
<dbReference type="RefSeq" id="WP_116975208.1">
    <property type="nucleotide sequence ID" value="NZ_QPMM01000003.1"/>
</dbReference>
<dbReference type="AlphaFoldDB" id="A0A3E1YC70"/>
<dbReference type="PANTHER" id="PTHR39200:SF1">
    <property type="entry name" value="AUTO-TRANSPORTER ADHESIN HEAD GIN DOMAIN-CONTAINING PROTEIN-RELATED"/>
    <property type="match status" value="1"/>
</dbReference>
<accession>A0A3E1YC70</accession>
<name>A0A3E1YC70_9BACT</name>
<protein>
    <submittedName>
        <fullName evidence="2">DUF2807 domain-containing protein</fullName>
    </submittedName>
</protein>
<feature type="domain" description="Putative auto-transporter adhesin head GIN" evidence="1">
    <location>
        <begin position="46"/>
        <end position="226"/>
    </location>
</feature>
<dbReference type="Pfam" id="PF10988">
    <property type="entry name" value="DUF2807"/>
    <property type="match status" value="1"/>
</dbReference>
<proteinExistence type="predicted"/>
<dbReference type="InterPro" id="IPR021255">
    <property type="entry name" value="DUF2807"/>
</dbReference>
<dbReference type="Proteomes" id="UP000260644">
    <property type="component" value="Unassembled WGS sequence"/>
</dbReference>
<keyword evidence="3" id="KW-1185">Reference proteome</keyword>
<dbReference type="OrthoDB" id="5585143at2"/>